<dbReference type="PROSITE" id="PS51257">
    <property type="entry name" value="PROKAR_LIPOPROTEIN"/>
    <property type="match status" value="1"/>
</dbReference>
<dbReference type="GO" id="GO:0004190">
    <property type="term" value="F:aspartic-type endopeptidase activity"/>
    <property type="evidence" value="ECO:0007669"/>
    <property type="project" value="InterPro"/>
</dbReference>
<sequence length="293" mass="33107">MYKLTLYQKVSLVFLFIVFGACIPGPVRSHQTPVSYQFPTSKPLPPHLSISVVDQGTHLLLSGFESQGESFSFFWDTGSETSFYDSPISEGEVEFKLQGLPFTFKKIKGVLPKTFSGLVGLDFFRGVCIFWFGEELKQFPGDSPFCEHPDAYLSTDLKILNTKKKGDYYYVQFEYPEGSRSFAMVDTGSSLTLIPQSPGDSILGEKKVFFAGNQIQTAALRETNLPLHLIAKSGIREEYKQVQYLTGISLENFLLPGDKDKEEVWSIGLNVLRTRPLFWDFSRNRIGIVRTKN</sequence>
<comment type="caution">
    <text evidence="1">The sequence shown here is derived from an EMBL/GenBank/DDBJ whole genome shotgun (WGS) entry which is preliminary data.</text>
</comment>
<evidence type="ECO:0000313" key="2">
    <source>
        <dbReference type="Proteomes" id="UP000232145"/>
    </source>
</evidence>
<dbReference type="PROSITE" id="PS00141">
    <property type="entry name" value="ASP_PROTEASE"/>
    <property type="match status" value="1"/>
</dbReference>
<gene>
    <name evidence="1" type="ORF">CH364_05570</name>
</gene>
<protein>
    <recommendedName>
        <fullName evidence="3">Aspartyl protease</fullName>
    </recommendedName>
</protein>
<dbReference type="GO" id="GO:0006508">
    <property type="term" value="P:proteolysis"/>
    <property type="evidence" value="ECO:0007669"/>
    <property type="project" value="InterPro"/>
</dbReference>
<keyword evidence="2" id="KW-1185">Reference proteome</keyword>
<evidence type="ECO:0008006" key="3">
    <source>
        <dbReference type="Google" id="ProtNLM"/>
    </source>
</evidence>
<dbReference type="SUPFAM" id="SSF50630">
    <property type="entry name" value="Acid proteases"/>
    <property type="match status" value="1"/>
</dbReference>
<dbReference type="EMBL" id="NPDX01000001">
    <property type="protein sequence ID" value="PJZ85674.1"/>
    <property type="molecule type" value="Genomic_DNA"/>
</dbReference>
<dbReference type="Proteomes" id="UP000232145">
    <property type="component" value="Unassembled WGS sequence"/>
</dbReference>
<reference evidence="1 2" key="1">
    <citation type="submission" date="2017-07" db="EMBL/GenBank/DDBJ databases">
        <title>Leptospira spp. isolated from tropical soils.</title>
        <authorList>
            <person name="Thibeaux R."/>
            <person name="Iraola G."/>
            <person name="Ferres I."/>
            <person name="Bierque E."/>
            <person name="Girault D."/>
            <person name="Soupe-Gilbert M.-E."/>
            <person name="Picardeau M."/>
            <person name="Goarant C."/>
        </authorList>
    </citation>
    <scope>NUCLEOTIDE SEQUENCE [LARGE SCALE GENOMIC DNA]</scope>
    <source>
        <strain evidence="1 2">FH2-B-A1</strain>
    </source>
</reference>
<organism evidence="1 2">
    <name type="scientific">Leptospira harrisiae</name>
    <dbReference type="NCBI Taxonomy" id="2023189"/>
    <lineage>
        <taxon>Bacteria</taxon>
        <taxon>Pseudomonadati</taxon>
        <taxon>Spirochaetota</taxon>
        <taxon>Spirochaetia</taxon>
        <taxon>Leptospirales</taxon>
        <taxon>Leptospiraceae</taxon>
        <taxon>Leptospira</taxon>
    </lineage>
</organism>
<dbReference type="AlphaFoldDB" id="A0A2N0AMX9"/>
<name>A0A2N0AMX9_9LEPT</name>
<evidence type="ECO:0000313" key="1">
    <source>
        <dbReference type="EMBL" id="PJZ85674.1"/>
    </source>
</evidence>
<dbReference type="OrthoDB" id="322145at2"/>
<accession>A0A2N0AMX9</accession>
<dbReference type="RefSeq" id="WP_100742563.1">
    <property type="nucleotide sequence ID" value="NZ_NPDW01000001.1"/>
</dbReference>
<dbReference type="InterPro" id="IPR021109">
    <property type="entry name" value="Peptidase_aspartic_dom_sf"/>
</dbReference>
<proteinExistence type="predicted"/>
<dbReference type="InterPro" id="IPR001969">
    <property type="entry name" value="Aspartic_peptidase_AS"/>
</dbReference>